<keyword evidence="3" id="KW-1185">Reference proteome</keyword>
<dbReference type="SUPFAM" id="SSF54593">
    <property type="entry name" value="Glyoxalase/Bleomycin resistance protein/Dihydroxybiphenyl dioxygenase"/>
    <property type="match status" value="1"/>
</dbReference>
<proteinExistence type="predicted"/>
<organism evidence="2 3">
    <name type="scientific">Symbiodinium pilosum</name>
    <name type="common">Dinoflagellate</name>
    <dbReference type="NCBI Taxonomy" id="2952"/>
    <lineage>
        <taxon>Eukaryota</taxon>
        <taxon>Sar</taxon>
        <taxon>Alveolata</taxon>
        <taxon>Dinophyceae</taxon>
        <taxon>Suessiales</taxon>
        <taxon>Symbiodiniaceae</taxon>
        <taxon>Symbiodinium</taxon>
    </lineage>
</organism>
<gene>
    <name evidence="2" type="ORF">SPIL2461_LOCUS20414</name>
</gene>
<dbReference type="AlphaFoldDB" id="A0A812XD06"/>
<evidence type="ECO:0000259" key="1">
    <source>
        <dbReference type="PROSITE" id="PS51819"/>
    </source>
</evidence>
<dbReference type="Proteomes" id="UP000649617">
    <property type="component" value="Unassembled WGS sequence"/>
</dbReference>
<dbReference type="PANTHER" id="PTHR40280:SF1">
    <property type="entry name" value="VOC DOMAIN-CONTAINING PROTEIN"/>
    <property type="match status" value="1"/>
</dbReference>
<accession>A0A812XD06</accession>
<dbReference type="Gene3D" id="3.10.180.10">
    <property type="entry name" value="2,3-Dihydroxybiphenyl 1,2-Dioxygenase, domain 1"/>
    <property type="match status" value="1"/>
</dbReference>
<reference evidence="2" key="1">
    <citation type="submission" date="2021-02" db="EMBL/GenBank/DDBJ databases">
        <authorList>
            <person name="Dougan E. K."/>
            <person name="Rhodes N."/>
            <person name="Thang M."/>
            <person name="Chan C."/>
        </authorList>
    </citation>
    <scope>NUCLEOTIDE SEQUENCE</scope>
</reference>
<evidence type="ECO:0000313" key="2">
    <source>
        <dbReference type="EMBL" id="CAE7717853.1"/>
    </source>
</evidence>
<name>A0A812XD06_SYMPI</name>
<feature type="domain" description="VOC" evidence="1">
    <location>
        <begin position="174"/>
        <end position="303"/>
    </location>
</feature>
<comment type="caution">
    <text evidence="2">The sequence shown here is derived from an EMBL/GenBank/DDBJ whole genome shotgun (WGS) entry which is preliminary data.</text>
</comment>
<dbReference type="InterPro" id="IPR029068">
    <property type="entry name" value="Glyas_Bleomycin-R_OHBP_Dase"/>
</dbReference>
<protein>
    <recommendedName>
        <fullName evidence="1">VOC domain-containing protein</fullName>
    </recommendedName>
</protein>
<dbReference type="PANTHER" id="PTHR40280">
    <property type="entry name" value="BLR6907 PROTEIN"/>
    <property type="match status" value="1"/>
</dbReference>
<evidence type="ECO:0000313" key="3">
    <source>
        <dbReference type="Proteomes" id="UP000649617"/>
    </source>
</evidence>
<dbReference type="EMBL" id="CAJNIZ010045360">
    <property type="protein sequence ID" value="CAE7717853.1"/>
    <property type="molecule type" value="Genomic_DNA"/>
</dbReference>
<sequence>MKTARNPDCSITVSTQQAGETGLLLIEHLNLNVLSTQVALDFYEALGCCRDARRPLSKTLHSNCGSLTQFHTPSPDNEAYIAGEGAQTWRGHVELLYDSRASLDAAAMRLAQLREKAEFRGTSLAVESWSEELQELRVSDAYGNIFALRVASTEAAGAMSVGVRPGTDTCQVLGIGSVTLKVPPGTAERGAKFYAKLLGFTATAESTGTWALLGGPQSMQRLRLEEHDGCSGQQIGEHLAIYVRDFDSCFERLLEQGLIWVNPRFVHLDKSTNLEEARHYNCFRFKDIIDLESGEKLFELEHEVRSTGHKSCPLRT</sequence>
<dbReference type="PROSITE" id="PS51819">
    <property type="entry name" value="VOC"/>
    <property type="match status" value="1"/>
</dbReference>
<dbReference type="OrthoDB" id="410751at2759"/>
<dbReference type="InterPro" id="IPR037523">
    <property type="entry name" value="VOC_core"/>
</dbReference>